<dbReference type="GO" id="GO:0016020">
    <property type="term" value="C:membrane"/>
    <property type="evidence" value="ECO:0007669"/>
    <property type="project" value="InterPro"/>
</dbReference>
<proteinExistence type="predicted"/>
<keyword evidence="2" id="KW-0812">Transmembrane</keyword>
<evidence type="ECO:0000259" key="4">
    <source>
        <dbReference type="Pfam" id="PF04092"/>
    </source>
</evidence>
<keyword evidence="3" id="KW-0732">Signal</keyword>
<evidence type="ECO:0000256" key="2">
    <source>
        <dbReference type="SAM" id="Phobius"/>
    </source>
</evidence>
<evidence type="ECO:0000256" key="1">
    <source>
        <dbReference type="SAM" id="MobiDB-lite"/>
    </source>
</evidence>
<dbReference type="EMBL" id="NWUJ01000002">
    <property type="protein sequence ID" value="PFH37123.1"/>
    <property type="molecule type" value="Genomic_DNA"/>
</dbReference>
<feature type="domain" description="SRS" evidence="4">
    <location>
        <begin position="254"/>
        <end position="353"/>
    </location>
</feature>
<feature type="transmembrane region" description="Helical" evidence="2">
    <location>
        <begin position="361"/>
        <end position="379"/>
    </location>
</feature>
<reference evidence="5 6" key="1">
    <citation type="submission" date="2017-09" db="EMBL/GenBank/DDBJ databases">
        <title>Genome sequencing of Besnoitia besnoiti strain Bb-Ger1.</title>
        <authorList>
            <person name="Schares G."/>
            <person name="Venepally P."/>
            <person name="Lorenzi H.A."/>
        </authorList>
    </citation>
    <scope>NUCLEOTIDE SEQUENCE [LARGE SCALE GENOMIC DNA]</scope>
    <source>
        <strain evidence="5 6">Bb-Ger1</strain>
    </source>
</reference>
<evidence type="ECO:0000313" key="5">
    <source>
        <dbReference type="EMBL" id="PFH37123.1"/>
    </source>
</evidence>
<protein>
    <submittedName>
        <fullName evidence="5">SAG-related sequence SRS46</fullName>
    </submittedName>
</protein>
<dbReference type="GeneID" id="40308562"/>
<keyword evidence="6" id="KW-1185">Reference proteome</keyword>
<sequence>MKLSSVPVLAAAATGAGFLLPLSADAAGVPAVCDSPANPLKFVSEANAALRIRCGKDFPELVPIDGRVFAVDQDGTCGAGLVDPETVQVAVRPVPSSEQPGVKKPKTYLVNFTKSEVETDTTVCLRCAHAPETVPASPAQADAEDACVIYVALKATDSTAQTTGPTAEEEGPTAAAAVASGTEMHSEEGREAEMPHEAPTPEGAATGVAQLSAATETQGQHKEDALDAVGPVIMAREGERSEGPHICSGSEEKLTVAPKQQVTFGCGSSMNLEPTDRKTVFAAGADEKCSGAPVSLETVLPGAELTSQSAAGQELFTFSPGTTTLKDDKRLCYICSSSELAENKTRCRVLITVSANAFSRAHSAVALGLVTVLLTYFALAF</sequence>
<feature type="compositionally biased region" description="Basic and acidic residues" evidence="1">
    <location>
        <begin position="184"/>
        <end position="196"/>
    </location>
</feature>
<dbReference type="VEuPathDB" id="ToxoDB:BESB_035810"/>
<dbReference type="KEGG" id="bbes:BESB_035810"/>
<keyword evidence="2" id="KW-1133">Transmembrane helix</keyword>
<dbReference type="Gene3D" id="2.60.40.1320">
    <property type="entry name" value="SRS domain"/>
    <property type="match status" value="2"/>
</dbReference>
<feature type="chain" id="PRO_5012970566" evidence="3">
    <location>
        <begin position="27"/>
        <end position="381"/>
    </location>
</feature>
<dbReference type="OrthoDB" id="330266at2759"/>
<dbReference type="InterPro" id="IPR036755">
    <property type="entry name" value="SRS_dom_sf"/>
</dbReference>
<feature type="region of interest" description="Disordered" evidence="1">
    <location>
        <begin position="160"/>
        <end position="203"/>
    </location>
</feature>
<accession>A0A2A9MMS8</accession>
<dbReference type="Pfam" id="PF04092">
    <property type="entry name" value="SAG"/>
    <property type="match status" value="1"/>
</dbReference>
<name>A0A2A9MMS8_BESBE</name>
<dbReference type="Proteomes" id="UP000224006">
    <property type="component" value="Chromosome II"/>
</dbReference>
<evidence type="ECO:0000313" key="6">
    <source>
        <dbReference type="Proteomes" id="UP000224006"/>
    </source>
</evidence>
<feature type="compositionally biased region" description="Low complexity" evidence="1">
    <location>
        <begin position="160"/>
        <end position="183"/>
    </location>
</feature>
<dbReference type="AlphaFoldDB" id="A0A2A9MMS8"/>
<feature type="signal peptide" evidence="3">
    <location>
        <begin position="1"/>
        <end position="26"/>
    </location>
</feature>
<dbReference type="InterPro" id="IPR007226">
    <property type="entry name" value="SRS_dom"/>
</dbReference>
<keyword evidence="2" id="KW-0472">Membrane</keyword>
<dbReference type="RefSeq" id="XP_029221132.1">
    <property type="nucleotide sequence ID" value="XM_029362167.1"/>
</dbReference>
<organism evidence="5 6">
    <name type="scientific">Besnoitia besnoiti</name>
    <name type="common">Apicomplexan protozoan</name>
    <dbReference type="NCBI Taxonomy" id="94643"/>
    <lineage>
        <taxon>Eukaryota</taxon>
        <taxon>Sar</taxon>
        <taxon>Alveolata</taxon>
        <taxon>Apicomplexa</taxon>
        <taxon>Conoidasida</taxon>
        <taxon>Coccidia</taxon>
        <taxon>Eucoccidiorida</taxon>
        <taxon>Eimeriorina</taxon>
        <taxon>Sarcocystidae</taxon>
        <taxon>Besnoitia</taxon>
    </lineage>
</organism>
<gene>
    <name evidence="5" type="ORF">BESB_035810</name>
</gene>
<evidence type="ECO:0000256" key="3">
    <source>
        <dbReference type="SAM" id="SignalP"/>
    </source>
</evidence>
<dbReference type="SUPFAM" id="SSF74877">
    <property type="entry name" value="Major surface antigen p30, SAG1"/>
    <property type="match status" value="1"/>
</dbReference>
<comment type="caution">
    <text evidence="5">The sequence shown here is derived from an EMBL/GenBank/DDBJ whole genome shotgun (WGS) entry which is preliminary data.</text>
</comment>